<sequence>MAYKIICKGHPEHNKNLLEDTTYGFGIQLPVNKISKSKIPLDIKFDMVRLEQPSYSADWGDFSVYNLSINWQY</sequence>
<accession>A0A1J5E9S4</accession>
<dbReference type="Proteomes" id="UP000183085">
    <property type="component" value="Unassembled WGS sequence"/>
</dbReference>
<evidence type="ECO:0000313" key="1">
    <source>
        <dbReference type="EMBL" id="OIP40046.1"/>
    </source>
</evidence>
<name>A0A1J5E9S4_9BACT</name>
<organism evidence="1 2">
    <name type="scientific">Candidatus Desantisbacteria bacterium CG2_30_40_21</name>
    <dbReference type="NCBI Taxonomy" id="1817895"/>
    <lineage>
        <taxon>Bacteria</taxon>
        <taxon>Candidatus Desantisiibacteriota</taxon>
    </lineage>
</organism>
<evidence type="ECO:0000313" key="2">
    <source>
        <dbReference type="Proteomes" id="UP000183085"/>
    </source>
</evidence>
<evidence type="ECO:0008006" key="3">
    <source>
        <dbReference type="Google" id="ProtNLM"/>
    </source>
</evidence>
<protein>
    <recommendedName>
        <fullName evidence="3">Outer membrane protein beta-barrel domain-containing protein</fullName>
    </recommendedName>
</protein>
<dbReference type="AlphaFoldDB" id="A0A1J5E9S4"/>
<dbReference type="STRING" id="1817895.AUJ95_04935"/>
<comment type="caution">
    <text evidence="1">The sequence shown here is derived from an EMBL/GenBank/DDBJ whole genome shotgun (WGS) entry which is preliminary data.</text>
</comment>
<reference evidence="1 2" key="1">
    <citation type="journal article" date="2016" name="Environ. Microbiol.">
        <title>Genomic resolution of a cold subsurface aquifer community provides metabolic insights for novel microbes adapted to high CO concentrations.</title>
        <authorList>
            <person name="Probst A.J."/>
            <person name="Castelle C.J."/>
            <person name="Singh A."/>
            <person name="Brown C.T."/>
            <person name="Anantharaman K."/>
            <person name="Sharon I."/>
            <person name="Hug L.A."/>
            <person name="Burstein D."/>
            <person name="Emerson J.B."/>
            <person name="Thomas B.C."/>
            <person name="Banfield J.F."/>
        </authorList>
    </citation>
    <scope>NUCLEOTIDE SEQUENCE [LARGE SCALE GENOMIC DNA]</scope>
    <source>
        <strain evidence="1">CG2_30_40_21</strain>
    </source>
</reference>
<dbReference type="EMBL" id="MNYI01000131">
    <property type="protein sequence ID" value="OIP40046.1"/>
    <property type="molecule type" value="Genomic_DNA"/>
</dbReference>
<proteinExistence type="predicted"/>
<gene>
    <name evidence="1" type="ORF">AUJ95_04935</name>
</gene>